<dbReference type="InterPro" id="IPR046347">
    <property type="entry name" value="bZIP_sf"/>
</dbReference>
<dbReference type="PANTHER" id="PTHR40618">
    <property type="entry name" value="B-ZIP TRANSCRIPTION FACTOR (EUROFUNG)-RELATED"/>
    <property type="match status" value="1"/>
</dbReference>
<dbReference type="CDD" id="cd14688">
    <property type="entry name" value="bZIP_YAP"/>
    <property type="match status" value="1"/>
</dbReference>
<evidence type="ECO:0000256" key="1">
    <source>
        <dbReference type="SAM" id="MobiDB-lite"/>
    </source>
</evidence>
<organism evidence="2 3">
    <name type="scientific">Talaromyces pinophilus</name>
    <name type="common">Penicillium pinophilum</name>
    <dbReference type="NCBI Taxonomy" id="128442"/>
    <lineage>
        <taxon>Eukaryota</taxon>
        <taxon>Fungi</taxon>
        <taxon>Dikarya</taxon>
        <taxon>Ascomycota</taxon>
        <taxon>Pezizomycotina</taxon>
        <taxon>Eurotiomycetes</taxon>
        <taxon>Eurotiomycetidae</taxon>
        <taxon>Eurotiales</taxon>
        <taxon>Trichocomaceae</taxon>
        <taxon>Talaromyces</taxon>
        <taxon>Talaromyces sect. Talaromyces</taxon>
    </lineage>
</organism>
<dbReference type="GO" id="GO:0003700">
    <property type="term" value="F:DNA-binding transcription factor activity"/>
    <property type="evidence" value="ECO:0007669"/>
    <property type="project" value="InterPro"/>
</dbReference>
<evidence type="ECO:0000313" key="2">
    <source>
        <dbReference type="EMBL" id="GAM33792.1"/>
    </source>
</evidence>
<name>A0A698XM65_TALPI</name>
<dbReference type="Gene3D" id="1.20.5.170">
    <property type="match status" value="1"/>
</dbReference>
<dbReference type="AlphaFoldDB" id="A0A698XM65"/>
<gene>
    <name evidence="2" type="ORF">TCE0_013r00951</name>
</gene>
<dbReference type="EMBL" id="DF933809">
    <property type="protein sequence ID" value="GAM33792.1"/>
    <property type="molecule type" value="Genomic_DNA"/>
</dbReference>
<feature type="compositionally biased region" description="Basic and acidic residues" evidence="1">
    <location>
        <begin position="22"/>
        <end position="32"/>
    </location>
</feature>
<feature type="compositionally biased region" description="Low complexity" evidence="1">
    <location>
        <begin position="1"/>
        <end position="16"/>
    </location>
</feature>
<proteinExistence type="predicted"/>
<reference evidence="3" key="1">
    <citation type="journal article" date="2015" name="Genome Announc.">
        <title>Draft genome sequence of Talaromyces cellulolyticus strain Y-94, a source of lignocellulosic biomass-degrading enzymes.</title>
        <authorList>
            <person name="Fujii T."/>
            <person name="Koike H."/>
            <person name="Sawayama S."/>
            <person name="Yano S."/>
            <person name="Inoue H."/>
        </authorList>
    </citation>
    <scope>NUCLEOTIDE SEQUENCE [LARGE SCALE GENOMIC DNA]</scope>
    <source>
        <strain evidence="3">Y-94</strain>
    </source>
</reference>
<keyword evidence="3" id="KW-1185">Reference proteome</keyword>
<evidence type="ECO:0000313" key="3">
    <source>
        <dbReference type="Proteomes" id="UP000053095"/>
    </source>
</evidence>
<protein>
    <submittedName>
        <fullName evidence="2">AT DNA binding protein</fullName>
    </submittedName>
</protein>
<dbReference type="SUPFAM" id="SSF57959">
    <property type="entry name" value="Leucine zipper domain"/>
    <property type="match status" value="1"/>
</dbReference>
<dbReference type="Proteomes" id="UP000053095">
    <property type="component" value="Unassembled WGS sequence"/>
</dbReference>
<accession>A0A698XM65</accession>
<dbReference type="PANTHER" id="PTHR40618:SF1">
    <property type="entry name" value="B-ZIP TRANSCRIPTION FACTOR (EUROFUNG)"/>
    <property type="match status" value="1"/>
</dbReference>
<sequence length="352" mass="40220">MTGRQSKASASASPKKGGLSHQRKEPASPEKKERRRKQVRLAQRAYRARNDANVTALEQRISHLESALERMSKAIVDFNDILIEERVLTSYPHVTDHLRATLKTCLDSAYGHEHEQDFGNSQPKKTSLGVQTPVRKRILLKDSPETSHLSLNWTWRNAYLQSQILPFELDETSVIEVPNFVEHLRITCLYQGFLMLNNPYIPLDALRRPFQLFLSLVRREAITSFFYTRLLARLNHKQPEMCKEIPSFKLGGAGTHYPEALVAAQNQAEMRGLVQQNFPVIHDALPAFSPESQDELDGEWFDLWDLAGYLRSKRITPSLSPPTAETTYRMVNAVDFTAGEVRNSCLFDLRTE</sequence>
<feature type="region of interest" description="Disordered" evidence="1">
    <location>
        <begin position="1"/>
        <end position="42"/>
    </location>
</feature>